<gene>
    <name evidence="2" type="ORF">NDU88_004942</name>
</gene>
<feature type="compositionally biased region" description="Polar residues" evidence="1">
    <location>
        <begin position="11"/>
        <end position="20"/>
    </location>
</feature>
<protein>
    <submittedName>
        <fullName evidence="2">Uncharacterized protein</fullName>
    </submittedName>
</protein>
<reference evidence="2" key="1">
    <citation type="journal article" date="2022" name="bioRxiv">
        <title>Sequencing and chromosome-scale assembly of the giantPleurodeles waltlgenome.</title>
        <authorList>
            <person name="Brown T."/>
            <person name="Elewa A."/>
            <person name="Iarovenko S."/>
            <person name="Subramanian E."/>
            <person name="Araus A.J."/>
            <person name="Petzold A."/>
            <person name="Susuki M."/>
            <person name="Suzuki K.-i.T."/>
            <person name="Hayashi T."/>
            <person name="Toyoda A."/>
            <person name="Oliveira C."/>
            <person name="Osipova E."/>
            <person name="Leigh N.D."/>
            <person name="Simon A."/>
            <person name="Yun M.H."/>
        </authorList>
    </citation>
    <scope>NUCLEOTIDE SEQUENCE</scope>
    <source>
        <strain evidence="2">20211129_DDA</strain>
        <tissue evidence="2">Liver</tissue>
    </source>
</reference>
<dbReference type="AlphaFoldDB" id="A0AAV7MZ03"/>
<proteinExistence type="predicted"/>
<evidence type="ECO:0000313" key="3">
    <source>
        <dbReference type="Proteomes" id="UP001066276"/>
    </source>
</evidence>
<dbReference type="EMBL" id="JANPWB010000013">
    <property type="protein sequence ID" value="KAJ1107552.1"/>
    <property type="molecule type" value="Genomic_DNA"/>
</dbReference>
<accession>A0AAV7MZ03</accession>
<sequence length="71" mass="7154">MNASAPGFLGSGSNNAVTPSPVSPSAFVEMAGVDHVCSLELASRVTVDLSSMVVGSFLDPIDFGHGNMLGT</sequence>
<organism evidence="2 3">
    <name type="scientific">Pleurodeles waltl</name>
    <name type="common">Iberian ribbed newt</name>
    <dbReference type="NCBI Taxonomy" id="8319"/>
    <lineage>
        <taxon>Eukaryota</taxon>
        <taxon>Metazoa</taxon>
        <taxon>Chordata</taxon>
        <taxon>Craniata</taxon>
        <taxon>Vertebrata</taxon>
        <taxon>Euteleostomi</taxon>
        <taxon>Amphibia</taxon>
        <taxon>Batrachia</taxon>
        <taxon>Caudata</taxon>
        <taxon>Salamandroidea</taxon>
        <taxon>Salamandridae</taxon>
        <taxon>Pleurodelinae</taxon>
        <taxon>Pleurodeles</taxon>
    </lineage>
</organism>
<name>A0AAV7MZ03_PLEWA</name>
<keyword evidence="3" id="KW-1185">Reference proteome</keyword>
<evidence type="ECO:0000313" key="2">
    <source>
        <dbReference type="EMBL" id="KAJ1107552.1"/>
    </source>
</evidence>
<comment type="caution">
    <text evidence="2">The sequence shown here is derived from an EMBL/GenBank/DDBJ whole genome shotgun (WGS) entry which is preliminary data.</text>
</comment>
<dbReference type="Proteomes" id="UP001066276">
    <property type="component" value="Chromosome 9"/>
</dbReference>
<evidence type="ECO:0000256" key="1">
    <source>
        <dbReference type="SAM" id="MobiDB-lite"/>
    </source>
</evidence>
<feature type="region of interest" description="Disordered" evidence="1">
    <location>
        <begin position="1"/>
        <end position="20"/>
    </location>
</feature>